<name>A0A9P6AUH8_9AGAM</name>
<feature type="region of interest" description="Disordered" evidence="1">
    <location>
        <begin position="22"/>
        <end position="61"/>
    </location>
</feature>
<comment type="caution">
    <text evidence="3">The sequence shown here is derived from an EMBL/GenBank/DDBJ whole genome shotgun (WGS) entry which is preliminary data.</text>
</comment>
<dbReference type="EMBL" id="MU128993">
    <property type="protein sequence ID" value="KAF9511937.1"/>
    <property type="molecule type" value="Genomic_DNA"/>
</dbReference>
<feature type="compositionally biased region" description="Low complexity" evidence="1">
    <location>
        <begin position="158"/>
        <end position="168"/>
    </location>
</feature>
<evidence type="ECO:0000313" key="3">
    <source>
        <dbReference type="EMBL" id="KAF9511937.1"/>
    </source>
</evidence>
<feature type="domain" description="Oxidoreductase-like" evidence="2">
    <location>
        <begin position="92"/>
        <end position="135"/>
    </location>
</feature>
<evidence type="ECO:0000259" key="2">
    <source>
        <dbReference type="Pfam" id="PF09791"/>
    </source>
</evidence>
<evidence type="ECO:0000256" key="1">
    <source>
        <dbReference type="SAM" id="MobiDB-lite"/>
    </source>
</evidence>
<proteinExistence type="predicted"/>
<feature type="region of interest" description="Disordered" evidence="1">
    <location>
        <begin position="209"/>
        <end position="232"/>
    </location>
</feature>
<reference evidence="3" key="1">
    <citation type="journal article" date="2020" name="Nat. Commun.">
        <title>Large-scale genome sequencing of mycorrhizal fungi provides insights into the early evolution of symbiotic traits.</title>
        <authorList>
            <person name="Miyauchi S."/>
            <person name="Kiss E."/>
            <person name="Kuo A."/>
            <person name="Drula E."/>
            <person name="Kohler A."/>
            <person name="Sanchez-Garcia M."/>
            <person name="Morin E."/>
            <person name="Andreopoulos B."/>
            <person name="Barry K.W."/>
            <person name="Bonito G."/>
            <person name="Buee M."/>
            <person name="Carver A."/>
            <person name="Chen C."/>
            <person name="Cichocki N."/>
            <person name="Clum A."/>
            <person name="Culley D."/>
            <person name="Crous P.W."/>
            <person name="Fauchery L."/>
            <person name="Girlanda M."/>
            <person name="Hayes R.D."/>
            <person name="Keri Z."/>
            <person name="LaButti K."/>
            <person name="Lipzen A."/>
            <person name="Lombard V."/>
            <person name="Magnuson J."/>
            <person name="Maillard F."/>
            <person name="Murat C."/>
            <person name="Nolan M."/>
            <person name="Ohm R.A."/>
            <person name="Pangilinan J."/>
            <person name="Pereira M.F."/>
            <person name="Perotto S."/>
            <person name="Peter M."/>
            <person name="Pfister S."/>
            <person name="Riley R."/>
            <person name="Sitrit Y."/>
            <person name="Stielow J.B."/>
            <person name="Szollosi G."/>
            <person name="Zifcakova L."/>
            <person name="Stursova M."/>
            <person name="Spatafora J.W."/>
            <person name="Tedersoo L."/>
            <person name="Vaario L.M."/>
            <person name="Yamada A."/>
            <person name="Yan M."/>
            <person name="Wang P."/>
            <person name="Xu J."/>
            <person name="Bruns T."/>
            <person name="Baldrian P."/>
            <person name="Vilgalys R."/>
            <person name="Dunand C."/>
            <person name="Henrissat B."/>
            <person name="Grigoriev I.V."/>
            <person name="Hibbett D."/>
            <person name="Nagy L.G."/>
            <person name="Martin F.M."/>
        </authorList>
    </citation>
    <scope>NUCLEOTIDE SEQUENCE</scope>
    <source>
        <strain evidence="3">UP504</strain>
    </source>
</reference>
<dbReference type="AlphaFoldDB" id="A0A9P6AUH8"/>
<dbReference type="OrthoDB" id="10064411at2759"/>
<keyword evidence="4" id="KW-1185">Reference proteome</keyword>
<protein>
    <recommendedName>
        <fullName evidence="2">Oxidoreductase-like domain-containing protein</fullName>
    </recommendedName>
</protein>
<feature type="compositionally biased region" description="Low complexity" evidence="1">
    <location>
        <begin position="42"/>
        <end position="56"/>
    </location>
</feature>
<evidence type="ECO:0000313" key="4">
    <source>
        <dbReference type="Proteomes" id="UP000886523"/>
    </source>
</evidence>
<dbReference type="Pfam" id="PF09791">
    <property type="entry name" value="Oxidored-like"/>
    <property type="match status" value="1"/>
</dbReference>
<feature type="region of interest" description="Disordered" evidence="1">
    <location>
        <begin position="153"/>
        <end position="193"/>
    </location>
</feature>
<sequence>MAKNIPSSWTLYALMLGRRGYRRGGRNLSERPSHPGRTMPRSQPSSSSSSSPSSSSWVDEKVSKLSSPALTSPSTVSAAARISRDGEEHISFHGVKIPKKPLPPAADGIMSGCAVCIYDLYLESKQAYRTTLASALAKLEQMHVPRDTWPEEVRALRSSPPAASVPSGSGSGSGSGAGGPSLHDGLPVDEEDLAMTASMGAFLELEKRLGRSSPSAAPSSPPPVSTSSNFMP</sequence>
<dbReference type="Proteomes" id="UP000886523">
    <property type="component" value="Unassembled WGS sequence"/>
</dbReference>
<organism evidence="3 4">
    <name type="scientific">Hydnum rufescens UP504</name>
    <dbReference type="NCBI Taxonomy" id="1448309"/>
    <lineage>
        <taxon>Eukaryota</taxon>
        <taxon>Fungi</taxon>
        <taxon>Dikarya</taxon>
        <taxon>Basidiomycota</taxon>
        <taxon>Agaricomycotina</taxon>
        <taxon>Agaricomycetes</taxon>
        <taxon>Cantharellales</taxon>
        <taxon>Hydnaceae</taxon>
        <taxon>Hydnum</taxon>
    </lineage>
</organism>
<accession>A0A9P6AUH8</accession>
<feature type="compositionally biased region" description="Gly residues" evidence="1">
    <location>
        <begin position="169"/>
        <end position="179"/>
    </location>
</feature>
<dbReference type="InterPro" id="IPR019180">
    <property type="entry name" value="Oxidoreductase-like_N"/>
</dbReference>
<gene>
    <name evidence="3" type="ORF">BS47DRAFT_1346080</name>
</gene>